<dbReference type="PANTHER" id="PTHR11079">
    <property type="entry name" value="CYTOSINE DEAMINASE FAMILY MEMBER"/>
    <property type="match status" value="1"/>
</dbReference>
<feature type="domain" description="CMP/dCMP-type deaminase" evidence="1">
    <location>
        <begin position="4"/>
        <end position="129"/>
    </location>
</feature>
<accession>A0A0C2HCE2</accession>
<protein>
    <submittedName>
        <fullName evidence="2">Cytidine deaminase</fullName>
    </submittedName>
    <submittedName>
        <fullName evidence="3">Nucleoside deaminase</fullName>
    </submittedName>
</protein>
<evidence type="ECO:0000313" key="2">
    <source>
        <dbReference type="EMBL" id="KIH71355.1"/>
    </source>
</evidence>
<dbReference type="EMBL" id="JABEVU030000001">
    <property type="protein sequence ID" value="MDB0580105.1"/>
    <property type="molecule type" value="Genomic_DNA"/>
</dbReference>
<dbReference type="Gene3D" id="3.40.140.10">
    <property type="entry name" value="Cytidine Deaminase, domain 2"/>
    <property type="match status" value="1"/>
</dbReference>
<dbReference type="Pfam" id="PF00383">
    <property type="entry name" value="dCMP_cyt_deam_1"/>
    <property type="match status" value="1"/>
</dbReference>
<dbReference type="SUPFAM" id="SSF53927">
    <property type="entry name" value="Cytidine deaminase-like"/>
    <property type="match status" value="1"/>
</dbReference>
<gene>
    <name evidence="3" type="ORF">F7P68_0006150</name>
    <name evidence="2" type="ORF">SN16_04815</name>
</gene>
<proteinExistence type="predicted"/>
<dbReference type="PANTHER" id="PTHR11079:SF179">
    <property type="entry name" value="TRNA(ADENINE(34)) DEAMINASE, CHLOROPLASTIC"/>
    <property type="match status" value="1"/>
</dbReference>
<evidence type="ECO:0000259" key="1">
    <source>
        <dbReference type="PROSITE" id="PS51747"/>
    </source>
</evidence>
<dbReference type="InterPro" id="IPR016193">
    <property type="entry name" value="Cytidine_deaminase-like"/>
</dbReference>
<dbReference type="GeneID" id="77844868"/>
<dbReference type="Proteomes" id="UP000527860">
    <property type="component" value="Unassembled WGS sequence"/>
</dbReference>
<evidence type="ECO:0000313" key="4">
    <source>
        <dbReference type="Proteomes" id="UP000031546"/>
    </source>
</evidence>
<evidence type="ECO:0000313" key="3">
    <source>
        <dbReference type="EMBL" id="MDB0580105.1"/>
    </source>
</evidence>
<keyword evidence="5" id="KW-1185">Reference proteome</keyword>
<comment type="caution">
    <text evidence="2">The sequence shown here is derived from an EMBL/GenBank/DDBJ whole genome shotgun (WGS) entry which is preliminary data.</text>
</comment>
<dbReference type="InterPro" id="IPR002125">
    <property type="entry name" value="CMP_dCMP_dom"/>
</dbReference>
<dbReference type="Proteomes" id="UP000031546">
    <property type="component" value="Unassembled WGS sequence"/>
</dbReference>
<evidence type="ECO:0000313" key="5">
    <source>
        <dbReference type="Proteomes" id="UP000527860"/>
    </source>
</evidence>
<dbReference type="CDD" id="cd01285">
    <property type="entry name" value="nucleoside_deaminase"/>
    <property type="match status" value="1"/>
</dbReference>
<dbReference type="EMBL" id="JXII01000003">
    <property type="protein sequence ID" value="KIH71355.1"/>
    <property type="molecule type" value="Genomic_DNA"/>
</dbReference>
<dbReference type="RefSeq" id="WP_040105465.1">
    <property type="nucleotide sequence ID" value="NZ_JABEVU030000001.1"/>
</dbReference>
<reference evidence="3" key="3">
    <citation type="submission" date="2022-12" db="EMBL/GenBank/DDBJ databases">
        <title>Genome analysis and biological profiling of marine Salinicoccus roseus MOSEL-ME25.</title>
        <authorList>
            <person name="Mirza F.T."/>
            <person name="Xie Y."/>
            <person name="Shinwari Z.K."/>
        </authorList>
    </citation>
    <scope>NUCLEOTIDE SEQUENCE</scope>
    <source>
        <strain evidence="3">MOSEL-ME25</strain>
    </source>
</reference>
<organism evidence="2 4">
    <name type="scientific">Salinicoccus roseus</name>
    <dbReference type="NCBI Taxonomy" id="45670"/>
    <lineage>
        <taxon>Bacteria</taxon>
        <taxon>Bacillati</taxon>
        <taxon>Bacillota</taxon>
        <taxon>Bacilli</taxon>
        <taxon>Bacillales</taxon>
        <taxon>Staphylococcaceae</taxon>
        <taxon>Salinicoccus</taxon>
    </lineage>
</organism>
<reference evidence="3" key="2">
    <citation type="submission" date="2020-04" db="EMBL/GenBank/DDBJ databases">
        <authorList>
            <person name="Tanveer F."/>
            <person name="Xie Y."/>
            <person name="Shinwari Z.K."/>
        </authorList>
    </citation>
    <scope>NUCLEOTIDE SEQUENCE</scope>
    <source>
        <strain evidence="3">MOSEL-ME25</strain>
    </source>
</reference>
<dbReference type="STRING" id="45670.SN16_04815"/>
<dbReference type="OrthoDB" id="9802676at2"/>
<reference evidence="2 4" key="1">
    <citation type="submission" date="2015-01" db="EMBL/GenBank/DDBJ databases">
        <title>Genome sequences of high lactate-tolerant strain Salinicoccus roseus W12 with industrial interest.</title>
        <authorList>
            <person name="Wang H."/>
            <person name="Yu B."/>
        </authorList>
    </citation>
    <scope>NUCLEOTIDE SEQUENCE [LARGE SCALE GENOMIC DNA]</scope>
    <source>
        <strain evidence="2 4">W12</strain>
    </source>
</reference>
<sequence>MITEKDRKYLKRCIELAREALEKGNAPFGSILVSQNGEVLFEDHNRTSGGDNTQHPEFAIARWAANNMQETDRLHATVYTSGEHCSMCASAHALAGLGRIVYASSTRQLKEWQEGMDADPGRLKGLSIQEVVNDIEVDGPDEFLSEEVKELQFAYLESQKESR</sequence>
<dbReference type="GO" id="GO:0003824">
    <property type="term" value="F:catalytic activity"/>
    <property type="evidence" value="ECO:0007669"/>
    <property type="project" value="InterPro"/>
</dbReference>
<dbReference type="PROSITE" id="PS51747">
    <property type="entry name" value="CYT_DCMP_DEAMINASES_2"/>
    <property type="match status" value="1"/>
</dbReference>
<dbReference type="AlphaFoldDB" id="A0A0C2HCE2"/>
<name>A0A0C2HCE2_9STAP</name>